<accession>A0A5J6WKT0</accession>
<feature type="transmembrane region" description="Helical" evidence="1">
    <location>
        <begin position="223"/>
        <end position="241"/>
    </location>
</feature>
<keyword evidence="1" id="KW-0472">Membrane</keyword>
<keyword evidence="1" id="KW-1133">Transmembrane helix</keyword>
<keyword evidence="3" id="KW-1185">Reference proteome</keyword>
<dbReference type="Proteomes" id="UP000327424">
    <property type="component" value="Chromosome"/>
</dbReference>
<dbReference type="Pfam" id="PF05940">
    <property type="entry name" value="NnrS"/>
    <property type="match status" value="1"/>
</dbReference>
<proteinExistence type="predicted"/>
<organism evidence="2 3">
    <name type="scientific">Moritella marina ATCC 15381</name>
    <dbReference type="NCBI Taxonomy" id="1202962"/>
    <lineage>
        <taxon>Bacteria</taxon>
        <taxon>Pseudomonadati</taxon>
        <taxon>Pseudomonadota</taxon>
        <taxon>Gammaproteobacteria</taxon>
        <taxon>Alteromonadales</taxon>
        <taxon>Moritellaceae</taxon>
        <taxon>Moritella</taxon>
    </lineage>
</organism>
<protein>
    <submittedName>
        <fullName evidence="2">NnrS family protein</fullName>
    </submittedName>
</protein>
<evidence type="ECO:0000256" key="1">
    <source>
        <dbReference type="SAM" id="Phobius"/>
    </source>
</evidence>
<name>A0A5J6WKT0_MORMI</name>
<feature type="transmembrane region" description="Helical" evidence="1">
    <location>
        <begin position="247"/>
        <end position="264"/>
    </location>
</feature>
<feature type="transmembrane region" description="Helical" evidence="1">
    <location>
        <begin position="91"/>
        <end position="114"/>
    </location>
</feature>
<dbReference type="EMBL" id="CP044399">
    <property type="protein sequence ID" value="QFI37841.1"/>
    <property type="molecule type" value="Genomic_DNA"/>
</dbReference>
<evidence type="ECO:0000313" key="3">
    <source>
        <dbReference type="Proteomes" id="UP000327424"/>
    </source>
</evidence>
<feature type="transmembrane region" description="Helical" evidence="1">
    <location>
        <begin position="370"/>
        <end position="388"/>
    </location>
</feature>
<feature type="transmembrane region" description="Helical" evidence="1">
    <location>
        <begin position="181"/>
        <end position="202"/>
    </location>
</feature>
<reference evidence="2 3" key="1">
    <citation type="submission" date="2019-09" db="EMBL/GenBank/DDBJ databases">
        <title>Hybrid Assembly of the complete Genome of the Deep-Sea Bacterium Moritella marina from long Nanopore and Illumina reads.</title>
        <authorList>
            <person name="Magin S."/>
            <person name="Georgoulis A."/>
            <person name="Papadimitriou K."/>
            <person name="Iliakis G."/>
            <person name="Vorgias C.E."/>
        </authorList>
    </citation>
    <scope>NUCLEOTIDE SEQUENCE [LARGE SCALE GENOMIC DNA]</scope>
    <source>
        <strain evidence="2 3">MP-1</strain>
    </source>
</reference>
<evidence type="ECO:0000313" key="2">
    <source>
        <dbReference type="EMBL" id="QFI37841.1"/>
    </source>
</evidence>
<dbReference type="OrthoDB" id="9770040at2"/>
<feature type="transmembrane region" description="Helical" evidence="1">
    <location>
        <begin position="120"/>
        <end position="138"/>
    </location>
</feature>
<gene>
    <name evidence="2" type="ORF">FR932_08245</name>
</gene>
<feature type="transmembrane region" description="Helical" evidence="1">
    <location>
        <begin position="342"/>
        <end position="364"/>
    </location>
</feature>
<dbReference type="InterPro" id="IPR010266">
    <property type="entry name" value="NnrS"/>
</dbReference>
<sequence length="404" mass="44996">MQITDLAEEQKILPVLRLGFRPFFLAGALFSVIALLLWGAMLSGHVSFQPYGGGLWWHIHEMLFGFGCAIVAGFLLTAIQNWTGMRGISGLPLLGLFMLWLAGRVVLLLPMWLPTLLNDYVIILIDLSFLPAVAYILAKPLLKIKQYRNLFFVPILVLFTVANLEMHLAKLGLANMTVNQAAYASVTLMAVLMSVMAGRVVPMFTANGTKTTKVLPLPWLEKLATGSLAVITALLLLQPLFTVPAAVFGILFLISGVSQAIRWCRWKPWITFGVPLLWSIHGSLFFIWVGLFTVGLSYFIPVPFVSHLWHLITVGGMGGLILAMISRVSLGHTGRMLQQPKAMYWGFLSIFIAATVRVIGPIFWMQHYITFINVSIIFWLIAFGLFVYHYAPMLFKARVDGRPG</sequence>
<keyword evidence="1" id="KW-0812">Transmembrane</keyword>
<feature type="transmembrane region" description="Helical" evidence="1">
    <location>
        <begin position="150"/>
        <end position="169"/>
    </location>
</feature>
<feature type="transmembrane region" description="Helical" evidence="1">
    <location>
        <begin position="20"/>
        <end position="42"/>
    </location>
</feature>
<feature type="transmembrane region" description="Helical" evidence="1">
    <location>
        <begin position="307"/>
        <end position="330"/>
    </location>
</feature>
<dbReference type="KEGG" id="mmaa:FR932_08245"/>
<dbReference type="AlphaFoldDB" id="A0A5J6WKT0"/>
<dbReference type="RefSeq" id="WP_019441047.1">
    <property type="nucleotide sequence ID" value="NZ_ALOE01000013.1"/>
</dbReference>
<feature type="transmembrane region" description="Helical" evidence="1">
    <location>
        <begin position="276"/>
        <end position="301"/>
    </location>
</feature>
<feature type="transmembrane region" description="Helical" evidence="1">
    <location>
        <begin position="62"/>
        <end position="79"/>
    </location>
</feature>